<dbReference type="Proteomes" id="UP000177876">
    <property type="component" value="Unassembled WGS sequence"/>
</dbReference>
<comment type="caution">
    <text evidence="4">The sequence shown here is derived from an EMBL/GenBank/DDBJ whole genome shotgun (WGS) entry which is preliminary data.</text>
</comment>
<dbReference type="InterPro" id="IPR029016">
    <property type="entry name" value="GAF-like_dom_sf"/>
</dbReference>
<dbReference type="SMART" id="SM00448">
    <property type="entry name" value="REC"/>
    <property type="match status" value="1"/>
</dbReference>
<protein>
    <recommendedName>
        <fullName evidence="6">Diguanylate cyclase</fullName>
    </recommendedName>
</protein>
<dbReference type="GO" id="GO:0000160">
    <property type="term" value="P:phosphorelay signal transduction system"/>
    <property type="evidence" value="ECO:0007669"/>
    <property type="project" value="InterPro"/>
</dbReference>
<feature type="domain" description="GGDEF" evidence="3">
    <location>
        <begin position="355"/>
        <end position="489"/>
    </location>
</feature>
<reference evidence="4 5" key="1">
    <citation type="journal article" date="2016" name="Nat. Commun.">
        <title>Thousands of microbial genomes shed light on interconnected biogeochemical processes in an aquifer system.</title>
        <authorList>
            <person name="Anantharaman K."/>
            <person name="Brown C.T."/>
            <person name="Hug L.A."/>
            <person name="Sharon I."/>
            <person name="Castelle C.J."/>
            <person name="Probst A.J."/>
            <person name="Thomas B.C."/>
            <person name="Singh A."/>
            <person name="Wilkins M.J."/>
            <person name="Karaoz U."/>
            <person name="Brodie E.L."/>
            <person name="Williams K.H."/>
            <person name="Hubbard S.S."/>
            <person name="Banfield J.F."/>
        </authorList>
    </citation>
    <scope>NUCLEOTIDE SEQUENCE [LARGE SCALE GENOMIC DNA]</scope>
</reference>
<dbReference type="STRING" id="1797197.A2Y75_06270"/>
<keyword evidence="1" id="KW-0597">Phosphoprotein</keyword>
<dbReference type="AlphaFoldDB" id="A0A1F2WUC9"/>
<feature type="modified residue" description="4-aspartylphosphate" evidence="1">
    <location>
        <position position="55"/>
    </location>
</feature>
<dbReference type="EMBL" id="MELK01000002">
    <property type="protein sequence ID" value="OFW60498.1"/>
    <property type="molecule type" value="Genomic_DNA"/>
</dbReference>
<dbReference type="InterPro" id="IPR043128">
    <property type="entry name" value="Rev_trsase/Diguanyl_cyclase"/>
</dbReference>
<dbReference type="GO" id="GO:0005886">
    <property type="term" value="C:plasma membrane"/>
    <property type="evidence" value="ECO:0007669"/>
    <property type="project" value="TreeGrafter"/>
</dbReference>
<proteinExistence type="predicted"/>
<gene>
    <name evidence="4" type="ORF">A2Y75_06270</name>
</gene>
<dbReference type="InterPro" id="IPR011006">
    <property type="entry name" value="CheY-like_superfamily"/>
</dbReference>
<evidence type="ECO:0000256" key="1">
    <source>
        <dbReference type="PROSITE-ProRule" id="PRU00169"/>
    </source>
</evidence>
<dbReference type="GO" id="GO:0052621">
    <property type="term" value="F:diguanylate cyclase activity"/>
    <property type="evidence" value="ECO:0007669"/>
    <property type="project" value="TreeGrafter"/>
</dbReference>
<feature type="domain" description="Response regulatory" evidence="2">
    <location>
        <begin position="6"/>
        <end position="122"/>
    </location>
</feature>
<dbReference type="SUPFAM" id="SSF52172">
    <property type="entry name" value="CheY-like"/>
    <property type="match status" value="1"/>
</dbReference>
<evidence type="ECO:0000313" key="4">
    <source>
        <dbReference type="EMBL" id="OFW60498.1"/>
    </source>
</evidence>
<dbReference type="CDD" id="cd01949">
    <property type="entry name" value="GGDEF"/>
    <property type="match status" value="1"/>
</dbReference>
<dbReference type="PANTHER" id="PTHR45138:SF9">
    <property type="entry name" value="DIGUANYLATE CYCLASE DGCM-RELATED"/>
    <property type="match status" value="1"/>
</dbReference>
<dbReference type="InterPro" id="IPR000160">
    <property type="entry name" value="GGDEF_dom"/>
</dbReference>
<dbReference type="Pfam" id="PF00990">
    <property type="entry name" value="GGDEF"/>
    <property type="match status" value="1"/>
</dbReference>
<dbReference type="Gene3D" id="3.30.70.270">
    <property type="match status" value="1"/>
</dbReference>
<name>A0A1F2WUC9_9ACTN</name>
<dbReference type="SMART" id="SM00267">
    <property type="entry name" value="GGDEF"/>
    <property type="match status" value="1"/>
</dbReference>
<organism evidence="4 5">
    <name type="scientific">Candidatus Solincola sediminis</name>
    <dbReference type="NCBI Taxonomy" id="1797199"/>
    <lineage>
        <taxon>Bacteria</taxon>
        <taxon>Bacillati</taxon>
        <taxon>Actinomycetota</taxon>
        <taxon>Candidatus Geothermincolia</taxon>
        <taxon>Candidatus Geothermincolales</taxon>
        <taxon>Candidatus Geothermincolaceae</taxon>
        <taxon>Candidatus Solincola</taxon>
    </lineage>
</organism>
<dbReference type="Pfam" id="PF00072">
    <property type="entry name" value="Response_reg"/>
    <property type="match status" value="1"/>
</dbReference>
<dbReference type="GO" id="GO:1902201">
    <property type="term" value="P:negative regulation of bacterial-type flagellum-dependent cell motility"/>
    <property type="evidence" value="ECO:0007669"/>
    <property type="project" value="TreeGrafter"/>
</dbReference>
<dbReference type="PROSITE" id="PS50887">
    <property type="entry name" value="GGDEF"/>
    <property type="match status" value="1"/>
</dbReference>
<evidence type="ECO:0008006" key="6">
    <source>
        <dbReference type="Google" id="ProtNLM"/>
    </source>
</evidence>
<evidence type="ECO:0000259" key="2">
    <source>
        <dbReference type="PROSITE" id="PS50110"/>
    </source>
</evidence>
<dbReference type="SUPFAM" id="SSF55781">
    <property type="entry name" value="GAF domain-like"/>
    <property type="match status" value="1"/>
</dbReference>
<evidence type="ECO:0000313" key="5">
    <source>
        <dbReference type="Proteomes" id="UP000177876"/>
    </source>
</evidence>
<accession>A0A1F2WUC9</accession>
<dbReference type="InterPro" id="IPR029787">
    <property type="entry name" value="Nucleotide_cyclase"/>
</dbReference>
<dbReference type="PROSITE" id="PS50110">
    <property type="entry name" value="RESPONSE_REGULATORY"/>
    <property type="match status" value="1"/>
</dbReference>
<evidence type="ECO:0000259" key="3">
    <source>
        <dbReference type="PROSITE" id="PS50887"/>
    </source>
</evidence>
<dbReference type="Gene3D" id="3.30.450.40">
    <property type="match status" value="1"/>
</dbReference>
<dbReference type="NCBIfam" id="TIGR00254">
    <property type="entry name" value="GGDEF"/>
    <property type="match status" value="1"/>
</dbReference>
<dbReference type="PANTHER" id="PTHR45138">
    <property type="entry name" value="REGULATORY COMPONENTS OF SENSORY TRANSDUCTION SYSTEM"/>
    <property type="match status" value="1"/>
</dbReference>
<dbReference type="FunFam" id="3.30.70.270:FF:000001">
    <property type="entry name" value="Diguanylate cyclase domain protein"/>
    <property type="match status" value="1"/>
</dbReference>
<dbReference type="SUPFAM" id="SSF55073">
    <property type="entry name" value="Nucleotide cyclase"/>
    <property type="match status" value="1"/>
</dbReference>
<dbReference type="InterPro" id="IPR001789">
    <property type="entry name" value="Sig_transdc_resp-reg_receiver"/>
</dbReference>
<sequence>MAKRGRILIADDNKLVVKVTGSILEQAGYEVDVARDGIEAAMKAFSLLPDLMVLDVEMPKIKGYQVCRLLKEDPLTSWMPIIMLTGREHQSDMFWGLKTGADAYITKGFKPESLLEKAEELLTKSMEAPDAKELSRKRRKDVTEDYVIDKITDLLDRKLYETTILNDIASLSGSLQDLNDSISSVFGILDSLFNYSVGSLLFLEESQLYIFVNHPIFKDTVEEVADETIQTAAGYAWEMKESHMVERVIINPNKVVHLPHEKQKPLSYIHVPLTAHKHVMAVFTVAGPPTPAFRRDAPAILNLISNEVTMIFDNARLYEDAKRMAITDGLTKIYNHRFFQELFEKEFKRSSRYNTVFSLIMLDIDFFKRLNDTRGHLFGDEVLKEIASLVKGCLRTMDVFARYGGEEFAILLPETDIESASMTAERIRRAVENHDFGADAANPVKVTVSQGLTSYPSSGIEKRSDLLAKADEALYEAKEHGRNRVRIRE</sequence>
<dbReference type="InterPro" id="IPR050469">
    <property type="entry name" value="Diguanylate_Cyclase"/>
</dbReference>
<dbReference type="Gene3D" id="3.40.50.2300">
    <property type="match status" value="1"/>
</dbReference>
<dbReference type="CDD" id="cd17574">
    <property type="entry name" value="REC_OmpR"/>
    <property type="match status" value="1"/>
</dbReference>
<dbReference type="GO" id="GO:0043709">
    <property type="term" value="P:cell adhesion involved in single-species biofilm formation"/>
    <property type="evidence" value="ECO:0007669"/>
    <property type="project" value="TreeGrafter"/>
</dbReference>